<evidence type="ECO:0000313" key="3">
    <source>
        <dbReference type="EMBL" id="APB34529.1"/>
    </source>
</evidence>
<organism evidence="3 4">
    <name type="scientific">Gloeomargarita lithophora Alchichica-D10</name>
    <dbReference type="NCBI Taxonomy" id="1188229"/>
    <lineage>
        <taxon>Bacteria</taxon>
        <taxon>Bacillati</taxon>
        <taxon>Cyanobacteriota</taxon>
        <taxon>Cyanophyceae</taxon>
        <taxon>Gloeomargaritales</taxon>
        <taxon>Gloeomargaritaceae</taxon>
        <taxon>Gloeomargarita</taxon>
    </lineage>
</organism>
<sequence>MPLANPLHYPLAMFCAALVLGVGVRGLALPRWLMFPVAVGIALGGSVVLQKRETQPPTLDDPVLAREIQQLRQQVQGLLQGAEKVRAEAARLLMDAPDLDLLITVQEVCDQVQTLPQALEQRVQKLHQNDEAVLSVAGLEKQLTQVRRQKRRVGQVAGAQLDQLEASLVRNIQLAQMGQDTRLAQVTALATLVQDTAGILQQLQNQLRSCDIHNQQQLQELRGLSETLQGFEEQMTILVTRA</sequence>
<reference evidence="3 4" key="1">
    <citation type="submission" date="2016-10" db="EMBL/GenBank/DDBJ databases">
        <title>Description of Gloeomargarita lithophora gen. nov., sp. nov., a thylakoid-bearing basal-branching cyanobacterium with intracellular carbonates, and proposal for Gloeomargaritales ord. nov.</title>
        <authorList>
            <person name="Moreira D."/>
            <person name="Tavera R."/>
            <person name="Benzerara K."/>
            <person name="Skouri-Panet F."/>
            <person name="Couradeau E."/>
            <person name="Gerard E."/>
            <person name="Loussert C."/>
            <person name="Novelo E."/>
            <person name="Zivanovic Y."/>
            <person name="Lopez-Garcia P."/>
        </authorList>
    </citation>
    <scope>NUCLEOTIDE SEQUENCE [LARGE SCALE GENOMIC DNA]</scope>
    <source>
        <strain evidence="3 4">D10</strain>
    </source>
</reference>
<keyword evidence="2" id="KW-0472">Membrane</keyword>
<gene>
    <name evidence="3" type="ORF">GlitD10_2200</name>
</gene>
<accession>A0A1J0AF21</accession>
<dbReference type="Proteomes" id="UP000180235">
    <property type="component" value="Chromosome"/>
</dbReference>
<keyword evidence="2" id="KW-0812">Transmembrane</keyword>
<dbReference type="OrthoDB" id="483551at2"/>
<keyword evidence="4" id="KW-1185">Reference proteome</keyword>
<evidence type="ECO:0000313" key="4">
    <source>
        <dbReference type="Proteomes" id="UP000180235"/>
    </source>
</evidence>
<dbReference type="EMBL" id="CP017675">
    <property type="protein sequence ID" value="APB34529.1"/>
    <property type="molecule type" value="Genomic_DNA"/>
</dbReference>
<keyword evidence="1" id="KW-0175">Coiled coil</keyword>
<evidence type="ECO:0000256" key="2">
    <source>
        <dbReference type="SAM" id="Phobius"/>
    </source>
</evidence>
<feature type="coiled-coil region" evidence="1">
    <location>
        <begin position="200"/>
        <end position="234"/>
    </location>
</feature>
<feature type="transmembrane region" description="Helical" evidence="2">
    <location>
        <begin position="7"/>
        <end position="26"/>
    </location>
</feature>
<evidence type="ECO:0000256" key="1">
    <source>
        <dbReference type="SAM" id="Coils"/>
    </source>
</evidence>
<dbReference type="AlphaFoldDB" id="A0A1J0AF21"/>
<keyword evidence="2" id="KW-1133">Transmembrane helix</keyword>
<protein>
    <submittedName>
        <fullName evidence="3">Uncharacterized protein</fullName>
    </submittedName>
</protein>
<dbReference type="KEGG" id="glt:GlitD10_2200"/>
<proteinExistence type="predicted"/>
<dbReference type="STRING" id="1188229.GlitD10_2200"/>
<dbReference type="RefSeq" id="WP_071454958.1">
    <property type="nucleotide sequence ID" value="NZ_CP017675.1"/>
</dbReference>
<name>A0A1J0AF21_9CYAN</name>